<dbReference type="EMBL" id="JAODUO010000131">
    <property type="protein sequence ID" value="KAK2188488.1"/>
    <property type="molecule type" value="Genomic_DNA"/>
</dbReference>
<reference evidence="6" key="1">
    <citation type="journal article" date="2023" name="Mol. Biol. Evol.">
        <title>Third-Generation Sequencing Reveals the Adaptive Role of the Epigenome in Three Deep-Sea Polychaetes.</title>
        <authorList>
            <person name="Perez M."/>
            <person name="Aroh O."/>
            <person name="Sun Y."/>
            <person name="Lan Y."/>
            <person name="Juniper S.K."/>
            <person name="Young C.R."/>
            <person name="Angers B."/>
            <person name="Qian P.Y."/>
        </authorList>
    </citation>
    <scope>NUCLEOTIDE SEQUENCE</scope>
    <source>
        <strain evidence="6">R07B-5</strain>
    </source>
</reference>
<protein>
    <recommendedName>
        <fullName evidence="5">DNL-type domain-containing protein</fullName>
    </recommendedName>
</protein>
<dbReference type="InterPro" id="IPR024158">
    <property type="entry name" value="Mt_import_TIM15"/>
</dbReference>
<feature type="domain" description="DNL-type" evidence="5">
    <location>
        <begin position="155"/>
        <end position="249"/>
    </location>
</feature>
<sequence>MLAARSIGSVIRCESTVLSLSLRHLLQLRTAQPSPTTGMLGPSATIACMTGNRTLHTFNGNCQCLVYINNSTSLVVSRHNRALRYLPCISNATTALPAEYCRNHKFCTSAQLQRVDKKRGSEVDTRESTTDNDIAEDAQGATAALPEEVSGVLGRVATKMCIVYTCKVCNTRSSKIFSKLAYTKGIVIVKCPGCDSKHLIADNLGWFKHVGYKNIEEILASKGELVQRSTDEEDTLQVTLEDVEDTVKH</sequence>
<dbReference type="InterPro" id="IPR007853">
    <property type="entry name" value="Znf_DNL-typ"/>
</dbReference>
<name>A0AAD9P5H1_RIDPI</name>
<dbReference type="GO" id="GO:0006457">
    <property type="term" value="P:protein folding"/>
    <property type="evidence" value="ECO:0007669"/>
    <property type="project" value="TreeGrafter"/>
</dbReference>
<evidence type="ECO:0000256" key="2">
    <source>
        <dbReference type="ARBA" id="ARBA00022771"/>
    </source>
</evidence>
<organism evidence="6 7">
    <name type="scientific">Ridgeia piscesae</name>
    <name type="common">Tubeworm</name>
    <dbReference type="NCBI Taxonomy" id="27915"/>
    <lineage>
        <taxon>Eukaryota</taxon>
        <taxon>Metazoa</taxon>
        <taxon>Spiralia</taxon>
        <taxon>Lophotrochozoa</taxon>
        <taxon>Annelida</taxon>
        <taxon>Polychaeta</taxon>
        <taxon>Sedentaria</taxon>
        <taxon>Canalipalpata</taxon>
        <taxon>Sabellida</taxon>
        <taxon>Siboglinidae</taxon>
        <taxon>Ridgeia</taxon>
    </lineage>
</organism>
<dbReference type="PANTHER" id="PTHR20922:SF13">
    <property type="entry name" value="DNL-TYPE ZINC FINGER PROTEIN"/>
    <property type="match status" value="1"/>
</dbReference>
<evidence type="ECO:0000313" key="7">
    <source>
        <dbReference type="Proteomes" id="UP001209878"/>
    </source>
</evidence>
<dbReference type="GO" id="GO:0030150">
    <property type="term" value="P:protein import into mitochondrial matrix"/>
    <property type="evidence" value="ECO:0007669"/>
    <property type="project" value="TreeGrafter"/>
</dbReference>
<proteinExistence type="predicted"/>
<gene>
    <name evidence="6" type="ORF">NP493_131g05003</name>
</gene>
<dbReference type="PROSITE" id="PS51501">
    <property type="entry name" value="ZF_DNL"/>
    <property type="match status" value="1"/>
</dbReference>
<keyword evidence="1" id="KW-0479">Metal-binding</keyword>
<evidence type="ECO:0000256" key="3">
    <source>
        <dbReference type="ARBA" id="ARBA00022833"/>
    </source>
</evidence>
<keyword evidence="3" id="KW-0862">Zinc</keyword>
<dbReference type="GO" id="GO:0008270">
    <property type="term" value="F:zinc ion binding"/>
    <property type="evidence" value="ECO:0007669"/>
    <property type="project" value="UniProtKB-KW"/>
</dbReference>
<evidence type="ECO:0000313" key="6">
    <source>
        <dbReference type="EMBL" id="KAK2188488.1"/>
    </source>
</evidence>
<keyword evidence="7" id="KW-1185">Reference proteome</keyword>
<accession>A0AAD9P5H1</accession>
<evidence type="ECO:0000259" key="5">
    <source>
        <dbReference type="PROSITE" id="PS51501"/>
    </source>
</evidence>
<dbReference type="PANTHER" id="PTHR20922">
    <property type="entry name" value="DNL-TYPE ZINC FINGER PROTEIN"/>
    <property type="match status" value="1"/>
</dbReference>
<comment type="caution">
    <text evidence="6">The sequence shown here is derived from an EMBL/GenBank/DDBJ whole genome shotgun (WGS) entry which is preliminary data.</text>
</comment>
<dbReference type="GO" id="GO:0050821">
    <property type="term" value="P:protein stabilization"/>
    <property type="evidence" value="ECO:0007669"/>
    <property type="project" value="TreeGrafter"/>
</dbReference>
<dbReference type="GO" id="GO:0051087">
    <property type="term" value="F:protein-folding chaperone binding"/>
    <property type="evidence" value="ECO:0007669"/>
    <property type="project" value="TreeGrafter"/>
</dbReference>
<dbReference type="Pfam" id="PF05180">
    <property type="entry name" value="zf-DNL"/>
    <property type="match status" value="1"/>
</dbReference>
<dbReference type="GO" id="GO:0005739">
    <property type="term" value="C:mitochondrion"/>
    <property type="evidence" value="ECO:0007669"/>
    <property type="project" value="TreeGrafter"/>
</dbReference>
<evidence type="ECO:0000256" key="4">
    <source>
        <dbReference type="PROSITE-ProRule" id="PRU00834"/>
    </source>
</evidence>
<dbReference type="AlphaFoldDB" id="A0AAD9P5H1"/>
<evidence type="ECO:0000256" key="1">
    <source>
        <dbReference type="ARBA" id="ARBA00022723"/>
    </source>
</evidence>
<dbReference type="Proteomes" id="UP001209878">
    <property type="component" value="Unassembled WGS sequence"/>
</dbReference>
<keyword evidence="2 4" id="KW-0863">Zinc-finger</keyword>